<dbReference type="CDD" id="cd16896">
    <property type="entry name" value="LT_Slt70-like"/>
    <property type="match status" value="1"/>
</dbReference>
<dbReference type="SUPFAM" id="SSF53955">
    <property type="entry name" value="Lysozyme-like"/>
    <property type="match status" value="1"/>
</dbReference>
<feature type="domain" description="Transglycosylase SLT" evidence="3">
    <location>
        <begin position="44"/>
        <end position="154"/>
    </location>
</feature>
<evidence type="ECO:0000256" key="1">
    <source>
        <dbReference type="ARBA" id="ARBA00007734"/>
    </source>
</evidence>
<dbReference type="PANTHER" id="PTHR37423">
    <property type="entry name" value="SOLUBLE LYTIC MUREIN TRANSGLYCOSYLASE-RELATED"/>
    <property type="match status" value="1"/>
</dbReference>
<dbReference type="AlphaFoldDB" id="A0A1J5DPY3"/>
<reference evidence="4 5" key="1">
    <citation type="journal article" date="2016" name="Environ. Microbiol.">
        <title>Genomic resolution of a cold subsurface aquifer community provides metabolic insights for novel microbes adapted to high CO concentrations.</title>
        <authorList>
            <person name="Probst A.J."/>
            <person name="Castelle C.J."/>
            <person name="Singh A."/>
            <person name="Brown C.T."/>
            <person name="Anantharaman K."/>
            <person name="Sharon I."/>
            <person name="Hug L.A."/>
            <person name="Burstein D."/>
            <person name="Emerson J.B."/>
            <person name="Thomas B.C."/>
            <person name="Banfield J.F."/>
        </authorList>
    </citation>
    <scope>NUCLEOTIDE SEQUENCE [LARGE SCALE GENOMIC DNA]</scope>
    <source>
        <strain evidence="4">CG2_30_40_21</strain>
    </source>
</reference>
<dbReference type="GO" id="GO:0008933">
    <property type="term" value="F:peptidoglycan lytic transglycosylase activity"/>
    <property type="evidence" value="ECO:0007669"/>
    <property type="project" value="InterPro"/>
</dbReference>
<dbReference type="Proteomes" id="UP000183085">
    <property type="component" value="Unassembled WGS sequence"/>
</dbReference>
<dbReference type="InterPro" id="IPR023346">
    <property type="entry name" value="Lysozyme-like_dom_sf"/>
</dbReference>
<dbReference type="GO" id="GO:0016020">
    <property type="term" value="C:membrane"/>
    <property type="evidence" value="ECO:0007669"/>
    <property type="project" value="InterPro"/>
</dbReference>
<dbReference type="InterPro" id="IPR008258">
    <property type="entry name" value="Transglycosylase_SLT_dom_1"/>
</dbReference>
<keyword evidence="2" id="KW-0472">Membrane</keyword>
<comment type="caution">
    <text evidence="4">The sequence shown here is derived from an EMBL/GenBank/DDBJ whole genome shotgun (WGS) entry which is preliminary data.</text>
</comment>
<protein>
    <recommendedName>
        <fullName evidence="3">Transglycosylase SLT domain-containing protein</fullName>
    </recommendedName>
</protein>
<dbReference type="STRING" id="1817895.AUJ95_08070"/>
<evidence type="ECO:0000256" key="2">
    <source>
        <dbReference type="SAM" id="Phobius"/>
    </source>
</evidence>
<sequence>MKITIIGIFNSLILGLIVLLVTFIFLSNSDWFWDMVSPVFYKELIYKYSEIYELDPLLASAVIKVESNFQAYAQSNRGAIGLMQIMPETGKEMARRLKIKPFVASDLNNPEINIKIGLYYLARLKKQFNGDVYLALAAYNGGSANVQKWLAEKKIDTDGAVVQIPFEETKGFVQKVMLHYEWFKNVQQVKGMLQFRQKEN</sequence>
<proteinExistence type="inferred from homology"/>
<organism evidence="4 5">
    <name type="scientific">Candidatus Desantisbacteria bacterium CG2_30_40_21</name>
    <dbReference type="NCBI Taxonomy" id="1817895"/>
    <lineage>
        <taxon>Bacteria</taxon>
        <taxon>Candidatus Desantisiibacteriota</taxon>
    </lineage>
</organism>
<dbReference type="Pfam" id="PF01464">
    <property type="entry name" value="SLT"/>
    <property type="match status" value="1"/>
</dbReference>
<evidence type="ECO:0000259" key="3">
    <source>
        <dbReference type="Pfam" id="PF01464"/>
    </source>
</evidence>
<name>A0A1J5DPY3_9BACT</name>
<dbReference type="Gene3D" id="1.10.530.10">
    <property type="match status" value="1"/>
</dbReference>
<dbReference type="GO" id="GO:0000270">
    <property type="term" value="P:peptidoglycan metabolic process"/>
    <property type="evidence" value="ECO:0007669"/>
    <property type="project" value="InterPro"/>
</dbReference>
<dbReference type="EMBL" id="MNYI01000207">
    <property type="protein sequence ID" value="OIP37523.1"/>
    <property type="molecule type" value="Genomic_DNA"/>
</dbReference>
<keyword evidence="2" id="KW-0812">Transmembrane</keyword>
<evidence type="ECO:0000313" key="5">
    <source>
        <dbReference type="Proteomes" id="UP000183085"/>
    </source>
</evidence>
<dbReference type="PROSITE" id="PS00922">
    <property type="entry name" value="TRANSGLYCOSYLASE"/>
    <property type="match status" value="1"/>
</dbReference>
<dbReference type="PANTHER" id="PTHR37423:SF2">
    <property type="entry name" value="MEMBRANE-BOUND LYTIC MUREIN TRANSGLYCOSYLASE C"/>
    <property type="match status" value="1"/>
</dbReference>
<evidence type="ECO:0000313" key="4">
    <source>
        <dbReference type="EMBL" id="OIP37523.1"/>
    </source>
</evidence>
<gene>
    <name evidence="4" type="ORF">AUJ95_08070</name>
</gene>
<accession>A0A1J5DPY3</accession>
<feature type="transmembrane region" description="Helical" evidence="2">
    <location>
        <begin position="6"/>
        <end position="26"/>
    </location>
</feature>
<dbReference type="InterPro" id="IPR000189">
    <property type="entry name" value="Transglyc_AS"/>
</dbReference>
<keyword evidence="2" id="KW-1133">Transmembrane helix</keyword>
<comment type="similarity">
    <text evidence="1">Belongs to the transglycosylase Slt family.</text>
</comment>